<organism evidence="1">
    <name type="scientific">marine sediment metagenome</name>
    <dbReference type="NCBI Taxonomy" id="412755"/>
    <lineage>
        <taxon>unclassified sequences</taxon>
        <taxon>metagenomes</taxon>
        <taxon>ecological metagenomes</taxon>
    </lineage>
</organism>
<evidence type="ECO:0000313" key="1">
    <source>
        <dbReference type="EMBL" id="KKK76686.1"/>
    </source>
</evidence>
<comment type="caution">
    <text evidence="1">The sequence shown here is derived from an EMBL/GenBank/DDBJ whole genome shotgun (WGS) entry which is preliminary data.</text>
</comment>
<name>A0A0F9AWS2_9ZZZZ</name>
<protein>
    <submittedName>
        <fullName evidence="1">Uncharacterized protein</fullName>
    </submittedName>
</protein>
<gene>
    <name evidence="1" type="ORF">LCGC14_2861150</name>
</gene>
<reference evidence="1" key="1">
    <citation type="journal article" date="2015" name="Nature">
        <title>Complex archaea that bridge the gap between prokaryotes and eukaryotes.</title>
        <authorList>
            <person name="Spang A."/>
            <person name="Saw J.H."/>
            <person name="Jorgensen S.L."/>
            <person name="Zaremba-Niedzwiedzka K."/>
            <person name="Martijn J."/>
            <person name="Lind A.E."/>
            <person name="van Eijk R."/>
            <person name="Schleper C."/>
            <person name="Guy L."/>
            <person name="Ettema T.J."/>
        </authorList>
    </citation>
    <scope>NUCLEOTIDE SEQUENCE</scope>
</reference>
<sequence length="66" mass="7772">MSTVEEIKSAISHLPRTEVVRLRAWFEDFEAKEWDQQFEEDVQDGKLDKLAEQAIKEFQEGKCTNL</sequence>
<dbReference type="AlphaFoldDB" id="A0A0F9AWS2"/>
<dbReference type="EMBL" id="LAZR01055298">
    <property type="protein sequence ID" value="KKK76686.1"/>
    <property type="molecule type" value="Genomic_DNA"/>
</dbReference>
<proteinExistence type="predicted"/>
<accession>A0A0F9AWS2</accession>